<dbReference type="Proteomes" id="UP001497600">
    <property type="component" value="Chromosome G"/>
</dbReference>
<evidence type="ECO:0000313" key="2">
    <source>
        <dbReference type="Proteomes" id="UP001497600"/>
    </source>
</evidence>
<evidence type="ECO:0000313" key="1">
    <source>
        <dbReference type="EMBL" id="CAK7918713.1"/>
    </source>
</evidence>
<proteinExistence type="predicted"/>
<keyword evidence="2" id="KW-1185">Reference proteome</keyword>
<sequence>MTRLTKKPHFSVNPIKVFGPRAFESEVKSTLNTSPEVFYSIFKLREGQTVPGTTGGFIDVKDAAHVLLSRIRKSSPRD</sequence>
<name>A0ABP0EI95_9ASCO</name>
<reference evidence="1 2" key="1">
    <citation type="submission" date="2024-01" db="EMBL/GenBank/DDBJ databases">
        <authorList>
            <consortium name="Genoscope - CEA"/>
            <person name="William W."/>
        </authorList>
    </citation>
    <scope>NUCLEOTIDE SEQUENCE [LARGE SCALE GENOMIC DNA]</scope>
    <source>
        <strain evidence="1 2">29B2s-10</strain>
    </source>
</reference>
<organism evidence="1 2">
    <name type="scientific">[Candida] anglica</name>
    <dbReference type="NCBI Taxonomy" id="148631"/>
    <lineage>
        <taxon>Eukaryota</taxon>
        <taxon>Fungi</taxon>
        <taxon>Dikarya</taxon>
        <taxon>Ascomycota</taxon>
        <taxon>Saccharomycotina</taxon>
        <taxon>Pichiomycetes</taxon>
        <taxon>Debaryomycetaceae</taxon>
        <taxon>Kurtzmaniella</taxon>
    </lineage>
</organism>
<protein>
    <submittedName>
        <fullName evidence="1">Uncharacterized protein</fullName>
    </submittedName>
</protein>
<accession>A0ABP0EI95</accession>
<dbReference type="EMBL" id="OZ004259">
    <property type="protein sequence ID" value="CAK7918713.1"/>
    <property type="molecule type" value="Genomic_DNA"/>
</dbReference>
<dbReference type="Gene3D" id="3.40.50.720">
    <property type="entry name" value="NAD(P)-binding Rossmann-like Domain"/>
    <property type="match status" value="1"/>
</dbReference>
<gene>
    <name evidence="1" type="ORF">CAAN4_G14532</name>
</gene>